<comment type="caution">
    <text evidence="2">The sequence shown here is derived from an EMBL/GenBank/DDBJ whole genome shotgun (WGS) entry which is preliminary data.</text>
</comment>
<gene>
    <name evidence="2" type="ORF">PSTG_08729</name>
</gene>
<dbReference type="Proteomes" id="UP000054564">
    <property type="component" value="Unassembled WGS sequence"/>
</dbReference>
<sequence>MIDDQTNLTQTDNPSTSQPSTIGTRELTDHQELLRARRTTKNAVSTTYSAFHPPELSNHLDKKGCGGRSHRPMSDSSCSNQLRHQVLCLIKQNEAGLTSSLVSVGVSGTGDIDRQEGPQLCVIWCAKAAQPFTVLADASYQNILHPAVVKNLPSVKVLSRSVHMLYTTVQDTLK</sequence>
<protein>
    <submittedName>
        <fullName evidence="2">Uncharacterized protein</fullName>
    </submittedName>
</protein>
<evidence type="ECO:0000256" key="1">
    <source>
        <dbReference type="SAM" id="MobiDB-lite"/>
    </source>
</evidence>
<reference evidence="3" key="1">
    <citation type="submission" date="2014-03" db="EMBL/GenBank/DDBJ databases">
        <title>The Genome Sequence of Puccinia striiformis f. sp. tritici PST-78.</title>
        <authorList>
            <consortium name="The Broad Institute Genome Sequencing Platform"/>
            <person name="Cuomo C."/>
            <person name="Hulbert S."/>
            <person name="Chen X."/>
            <person name="Walker B."/>
            <person name="Young S.K."/>
            <person name="Zeng Q."/>
            <person name="Gargeya S."/>
            <person name="Fitzgerald M."/>
            <person name="Haas B."/>
            <person name="Abouelleil A."/>
            <person name="Alvarado L."/>
            <person name="Arachchi H.M."/>
            <person name="Berlin A.M."/>
            <person name="Chapman S.B."/>
            <person name="Goldberg J."/>
            <person name="Griggs A."/>
            <person name="Gujja S."/>
            <person name="Hansen M."/>
            <person name="Howarth C."/>
            <person name="Imamovic A."/>
            <person name="Larimer J."/>
            <person name="McCowan C."/>
            <person name="Montmayeur A."/>
            <person name="Murphy C."/>
            <person name="Neiman D."/>
            <person name="Pearson M."/>
            <person name="Priest M."/>
            <person name="Roberts A."/>
            <person name="Saif S."/>
            <person name="Shea T."/>
            <person name="Sisk P."/>
            <person name="Sykes S."/>
            <person name="Wortman J."/>
            <person name="Nusbaum C."/>
            <person name="Birren B."/>
        </authorList>
    </citation>
    <scope>NUCLEOTIDE SEQUENCE [LARGE SCALE GENOMIC DNA]</scope>
    <source>
        <strain evidence="3">race PST-78</strain>
    </source>
</reference>
<feature type="region of interest" description="Disordered" evidence="1">
    <location>
        <begin position="50"/>
        <end position="77"/>
    </location>
</feature>
<keyword evidence="3" id="KW-1185">Reference proteome</keyword>
<feature type="region of interest" description="Disordered" evidence="1">
    <location>
        <begin position="1"/>
        <end position="27"/>
    </location>
</feature>
<accession>A0A0L0VGE8</accession>
<dbReference type="EMBL" id="AJIL01000061">
    <property type="protein sequence ID" value="KNE98054.1"/>
    <property type="molecule type" value="Genomic_DNA"/>
</dbReference>
<evidence type="ECO:0000313" key="3">
    <source>
        <dbReference type="Proteomes" id="UP000054564"/>
    </source>
</evidence>
<feature type="compositionally biased region" description="Polar residues" evidence="1">
    <location>
        <begin position="1"/>
        <end position="23"/>
    </location>
</feature>
<evidence type="ECO:0000313" key="2">
    <source>
        <dbReference type="EMBL" id="KNE98054.1"/>
    </source>
</evidence>
<proteinExistence type="predicted"/>
<organism evidence="2 3">
    <name type="scientific">Puccinia striiformis f. sp. tritici PST-78</name>
    <dbReference type="NCBI Taxonomy" id="1165861"/>
    <lineage>
        <taxon>Eukaryota</taxon>
        <taxon>Fungi</taxon>
        <taxon>Dikarya</taxon>
        <taxon>Basidiomycota</taxon>
        <taxon>Pucciniomycotina</taxon>
        <taxon>Pucciniomycetes</taxon>
        <taxon>Pucciniales</taxon>
        <taxon>Pucciniaceae</taxon>
        <taxon>Puccinia</taxon>
    </lineage>
</organism>
<dbReference type="AlphaFoldDB" id="A0A0L0VGE8"/>
<name>A0A0L0VGE8_9BASI</name>